<feature type="compositionally biased region" description="Basic residues" evidence="1">
    <location>
        <begin position="366"/>
        <end position="375"/>
    </location>
</feature>
<reference evidence="2" key="1">
    <citation type="submission" date="2020-05" db="EMBL/GenBank/DDBJ databases">
        <title>Identification of trans-AT polyketide cluster in two marine bacteria, producers of a novel glutaramide-containing polyketide sesbanimide D and analogs.</title>
        <authorList>
            <person name="Kacar D."/>
            <person name="Rodriguez P."/>
            <person name="Canedo L."/>
            <person name="Gonzalez E."/>
            <person name="Galan B."/>
            <person name="De La Calle F."/>
            <person name="Garcia J.L."/>
        </authorList>
    </citation>
    <scope>NUCLEOTIDE SEQUENCE</scope>
    <source>
        <strain evidence="2">PHM038</strain>
    </source>
</reference>
<comment type="caution">
    <text evidence="2">The sequence shown here is derived from an EMBL/GenBank/DDBJ whole genome shotgun (WGS) entry which is preliminary data.</text>
</comment>
<evidence type="ECO:0000313" key="3">
    <source>
        <dbReference type="Proteomes" id="UP000598467"/>
    </source>
</evidence>
<evidence type="ECO:0000313" key="2">
    <source>
        <dbReference type="EMBL" id="MBD1547367.1"/>
    </source>
</evidence>
<protein>
    <submittedName>
        <fullName evidence="2">DUF2336 domain-containing protein</fullName>
    </submittedName>
</protein>
<dbReference type="AlphaFoldDB" id="A0A926P547"/>
<name>A0A926P547_9HYPH</name>
<proteinExistence type="predicted"/>
<dbReference type="InterPro" id="IPR019285">
    <property type="entry name" value="DUF2336"/>
</dbReference>
<organism evidence="2 3">
    <name type="scientific">Roseibium aggregatum</name>
    <dbReference type="NCBI Taxonomy" id="187304"/>
    <lineage>
        <taxon>Bacteria</taxon>
        <taxon>Pseudomonadati</taxon>
        <taxon>Pseudomonadota</taxon>
        <taxon>Alphaproteobacteria</taxon>
        <taxon>Hyphomicrobiales</taxon>
        <taxon>Stappiaceae</taxon>
        <taxon>Roseibium</taxon>
    </lineage>
</organism>
<dbReference type="Pfam" id="PF10098">
    <property type="entry name" value="DUF2336"/>
    <property type="match status" value="1"/>
</dbReference>
<dbReference type="EMBL" id="JABFCZ010000014">
    <property type="protein sequence ID" value="MBD1547367.1"/>
    <property type="molecule type" value="Genomic_DNA"/>
</dbReference>
<sequence length="375" mass="42507">MSESLLKLAKQNTPEAHAELVLGIADAIFKNIDARTDDELRLFAEIALLLYATVPVQGRARLSKRLASHARAPVKLAMKLAEDELEVARPMLLHGGCFTQEHLLELARRVSEKHLEFIARRCDIGYEVSDALIKRSTKPIRRILASNRDIRLSRLALQTLVRKSIDDVVLREDLVLRKDLTHRLREQMLPYVNEATQNRLRDIINGALSDDTLTQIARFKQIRRDFGPALDTSDMRKLWQMAEKAHIDLNDLVILLLQDNRLSHVTELLAILTKQSPADLRNAVYKGISDTVIETALRLKLRPDTFALLAHTRCRHLRIPDSQADDWITVYSEALLGLRGYPDEPRAGFAAKRRGKAPAGRDKSAAKKSRRLAII</sequence>
<accession>A0A926P547</accession>
<dbReference type="Proteomes" id="UP000598467">
    <property type="component" value="Unassembled WGS sequence"/>
</dbReference>
<dbReference type="RefSeq" id="WP_190292120.1">
    <property type="nucleotide sequence ID" value="NZ_JABFCZ010000014.1"/>
</dbReference>
<evidence type="ECO:0000256" key="1">
    <source>
        <dbReference type="SAM" id="MobiDB-lite"/>
    </source>
</evidence>
<feature type="region of interest" description="Disordered" evidence="1">
    <location>
        <begin position="349"/>
        <end position="375"/>
    </location>
</feature>
<gene>
    <name evidence="2" type="ORF">HK439_13955</name>
</gene>